<evidence type="ECO:0000259" key="1">
    <source>
        <dbReference type="Pfam" id="PF00248"/>
    </source>
</evidence>
<dbReference type="InterPro" id="IPR036812">
    <property type="entry name" value="NAD(P)_OxRdtase_dom_sf"/>
</dbReference>
<dbReference type="PRINTS" id="PR00069">
    <property type="entry name" value="ALDKETRDTASE"/>
</dbReference>
<dbReference type="GO" id="GO:0016491">
    <property type="term" value="F:oxidoreductase activity"/>
    <property type="evidence" value="ECO:0007669"/>
    <property type="project" value="InterPro"/>
</dbReference>
<dbReference type="Pfam" id="PF00248">
    <property type="entry name" value="Aldo_ket_red"/>
    <property type="match status" value="1"/>
</dbReference>
<accession>A0A5B7SXQ2</accession>
<dbReference type="PANTHER" id="PTHR43364:SF1">
    <property type="entry name" value="OXIDOREDUCTASE YDHF"/>
    <property type="match status" value="1"/>
</dbReference>
<dbReference type="InterPro" id="IPR023210">
    <property type="entry name" value="NADP_OxRdtase_dom"/>
</dbReference>
<dbReference type="OrthoDB" id="9773828at2"/>
<dbReference type="InterPro" id="IPR020471">
    <property type="entry name" value="AKR"/>
</dbReference>
<sequence length="290" mass="33159">MEETTYSRIISGCMNWGIWDKKFSSRQIIDMLEYALEIGITTFDHADIYGGYTTENDFGKAFAESKIARERIQLITKCGIQMHSEVRPNVIKHYEYSAAYIISSVERSLQNLRTDYIDMLLLHRPSPLMNPEIIAEAITRLRNDGKIRDFGVSNFTPSQIAMLEKAIPVASNQIEFSLTANDAMNNGCLDDSITHDRMMMSWSPLGSFFKEKAERALRIQKVMQKMKEKYRATEDQLLLAWVLKHPSKIHPVVGTTTKSRLKNAIAAQQIAMELTDWYILLEASRGHEVA</sequence>
<evidence type="ECO:0000313" key="3">
    <source>
        <dbReference type="Proteomes" id="UP000310017"/>
    </source>
</evidence>
<gene>
    <name evidence="2" type="ORF">FGM00_18840</name>
</gene>
<reference evidence="2 3" key="1">
    <citation type="submission" date="2019-05" db="EMBL/GenBank/DDBJ databases">
        <title>Genome sequencing of F202Z8.</title>
        <authorList>
            <person name="Kwon Y.M."/>
        </authorList>
    </citation>
    <scope>NUCLEOTIDE SEQUENCE [LARGE SCALE GENOMIC DNA]</scope>
    <source>
        <strain evidence="2 3">F202Z8</strain>
    </source>
</reference>
<dbReference type="AlphaFoldDB" id="A0A5B7SXQ2"/>
<feature type="domain" description="NADP-dependent oxidoreductase" evidence="1">
    <location>
        <begin position="8"/>
        <end position="270"/>
    </location>
</feature>
<dbReference type="CDD" id="cd19092">
    <property type="entry name" value="AKR_BsYcsN_EcYdhF-like"/>
    <property type="match status" value="1"/>
</dbReference>
<protein>
    <submittedName>
        <fullName evidence="2">Aldo/keto reductase</fullName>
    </submittedName>
</protein>
<organism evidence="2 3">
    <name type="scientific">Aggregatimonas sangjinii</name>
    <dbReference type="NCBI Taxonomy" id="2583587"/>
    <lineage>
        <taxon>Bacteria</taxon>
        <taxon>Pseudomonadati</taxon>
        <taxon>Bacteroidota</taxon>
        <taxon>Flavobacteriia</taxon>
        <taxon>Flavobacteriales</taxon>
        <taxon>Flavobacteriaceae</taxon>
        <taxon>Aggregatimonas</taxon>
    </lineage>
</organism>
<proteinExistence type="predicted"/>
<dbReference type="GO" id="GO:0005829">
    <property type="term" value="C:cytosol"/>
    <property type="evidence" value="ECO:0007669"/>
    <property type="project" value="TreeGrafter"/>
</dbReference>
<dbReference type="PANTHER" id="PTHR43364">
    <property type="entry name" value="NADH-SPECIFIC METHYLGLYOXAL REDUCTASE-RELATED"/>
    <property type="match status" value="1"/>
</dbReference>
<dbReference type="KEGG" id="asag:FGM00_18840"/>
<dbReference type="EMBL" id="CP040710">
    <property type="protein sequence ID" value="QCX02069.1"/>
    <property type="molecule type" value="Genomic_DNA"/>
</dbReference>
<keyword evidence="3" id="KW-1185">Reference proteome</keyword>
<dbReference type="Proteomes" id="UP000310017">
    <property type="component" value="Chromosome"/>
</dbReference>
<dbReference type="SUPFAM" id="SSF51430">
    <property type="entry name" value="NAD(P)-linked oxidoreductase"/>
    <property type="match status" value="1"/>
</dbReference>
<dbReference type="InterPro" id="IPR050523">
    <property type="entry name" value="AKR_Detox_Biosynth"/>
</dbReference>
<dbReference type="Gene3D" id="3.20.20.100">
    <property type="entry name" value="NADP-dependent oxidoreductase domain"/>
    <property type="match status" value="1"/>
</dbReference>
<name>A0A5B7SXQ2_9FLAO</name>
<dbReference type="RefSeq" id="WP_138854405.1">
    <property type="nucleotide sequence ID" value="NZ_CP040710.1"/>
</dbReference>
<evidence type="ECO:0000313" key="2">
    <source>
        <dbReference type="EMBL" id="QCX02069.1"/>
    </source>
</evidence>